<dbReference type="Pfam" id="PF13426">
    <property type="entry name" value="PAS_9"/>
    <property type="match status" value="1"/>
</dbReference>
<dbReference type="InterPro" id="IPR000014">
    <property type="entry name" value="PAS"/>
</dbReference>
<keyword evidence="9" id="KW-0067">ATP-binding</keyword>
<accession>A0A7V9YY45</accession>
<name>A0A7V9YY45_9BACL</name>
<dbReference type="SMART" id="SM00387">
    <property type="entry name" value="HATPase_c"/>
    <property type="match status" value="1"/>
</dbReference>
<evidence type="ECO:0000256" key="6">
    <source>
        <dbReference type="ARBA" id="ARBA00022679"/>
    </source>
</evidence>
<dbReference type="InterPro" id="IPR003661">
    <property type="entry name" value="HisK_dim/P_dom"/>
</dbReference>
<dbReference type="GO" id="GO:0005524">
    <property type="term" value="F:ATP binding"/>
    <property type="evidence" value="ECO:0007669"/>
    <property type="project" value="UniProtKB-KW"/>
</dbReference>
<dbReference type="NCBIfam" id="TIGR00229">
    <property type="entry name" value="sensory_box"/>
    <property type="match status" value="2"/>
</dbReference>
<dbReference type="Gene3D" id="1.10.287.130">
    <property type="match status" value="1"/>
</dbReference>
<dbReference type="SMART" id="SM00388">
    <property type="entry name" value="HisKA"/>
    <property type="match status" value="1"/>
</dbReference>
<keyword evidence="7" id="KW-0547">Nucleotide-binding</keyword>
<dbReference type="Pfam" id="PF00512">
    <property type="entry name" value="HisKA"/>
    <property type="match status" value="1"/>
</dbReference>
<evidence type="ECO:0000256" key="9">
    <source>
        <dbReference type="ARBA" id="ARBA00022840"/>
    </source>
</evidence>
<dbReference type="InterPro" id="IPR003594">
    <property type="entry name" value="HATPase_dom"/>
</dbReference>
<evidence type="ECO:0000313" key="15">
    <source>
        <dbReference type="EMBL" id="MBA2870380.1"/>
    </source>
</evidence>
<dbReference type="InterPro" id="IPR035965">
    <property type="entry name" value="PAS-like_dom_sf"/>
</dbReference>
<keyword evidence="11 12" id="KW-0472">Membrane</keyword>
<dbReference type="PROSITE" id="PS50112">
    <property type="entry name" value="PAS"/>
    <property type="match status" value="1"/>
</dbReference>
<feature type="domain" description="PAS" evidence="14">
    <location>
        <begin position="72"/>
        <end position="142"/>
    </location>
</feature>
<dbReference type="InterPro" id="IPR013656">
    <property type="entry name" value="PAS_4"/>
</dbReference>
<dbReference type="SUPFAM" id="SSF55785">
    <property type="entry name" value="PYP-like sensor domain (PAS domain)"/>
    <property type="match status" value="2"/>
</dbReference>
<dbReference type="PROSITE" id="PS50109">
    <property type="entry name" value="HIS_KIN"/>
    <property type="match status" value="1"/>
</dbReference>
<comment type="caution">
    <text evidence="15">The sequence shown here is derived from an EMBL/GenBank/DDBJ whole genome shotgun (WGS) entry which is preliminary data.</text>
</comment>
<dbReference type="SUPFAM" id="SSF47384">
    <property type="entry name" value="Homodimeric domain of signal transducing histidine kinase"/>
    <property type="match status" value="1"/>
</dbReference>
<keyword evidence="10" id="KW-0902">Two-component regulatory system</keyword>
<organism evidence="15 16">
    <name type="scientific">[Anoxybacillus] calidus</name>
    <dbReference type="NCBI Taxonomy" id="575178"/>
    <lineage>
        <taxon>Bacteria</taxon>
        <taxon>Bacillati</taxon>
        <taxon>Bacillota</taxon>
        <taxon>Bacilli</taxon>
        <taxon>Bacillales</taxon>
        <taxon>Anoxybacillaceae</taxon>
        <taxon>Paranoxybacillus</taxon>
    </lineage>
</organism>
<evidence type="ECO:0000256" key="7">
    <source>
        <dbReference type="ARBA" id="ARBA00022741"/>
    </source>
</evidence>
<evidence type="ECO:0000256" key="1">
    <source>
        <dbReference type="ARBA" id="ARBA00000085"/>
    </source>
</evidence>
<keyword evidence="8" id="KW-0418">Kinase</keyword>
<keyword evidence="16" id="KW-1185">Reference proteome</keyword>
<dbReference type="InterPro" id="IPR005467">
    <property type="entry name" value="His_kinase_dom"/>
</dbReference>
<evidence type="ECO:0000256" key="11">
    <source>
        <dbReference type="ARBA" id="ARBA00023136"/>
    </source>
</evidence>
<keyword evidence="6" id="KW-0808">Transferase</keyword>
<evidence type="ECO:0000259" key="14">
    <source>
        <dbReference type="PROSITE" id="PS50112"/>
    </source>
</evidence>
<dbReference type="Gene3D" id="3.30.565.10">
    <property type="entry name" value="Histidine kinase-like ATPase, C-terminal domain"/>
    <property type="match status" value="1"/>
</dbReference>
<dbReference type="RefSeq" id="WP_181536095.1">
    <property type="nucleotide sequence ID" value="NZ_JACDUU010000001.1"/>
</dbReference>
<dbReference type="InterPro" id="IPR004358">
    <property type="entry name" value="Sig_transdc_His_kin-like_C"/>
</dbReference>
<dbReference type="AlphaFoldDB" id="A0A7V9YY45"/>
<keyword evidence="12" id="KW-1133">Transmembrane helix</keyword>
<feature type="domain" description="Histidine kinase" evidence="13">
    <location>
        <begin position="335"/>
        <end position="550"/>
    </location>
</feature>
<keyword evidence="12" id="KW-0812">Transmembrane</keyword>
<reference evidence="15 16" key="1">
    <citation type="submission" date="2020-07" db="EMBL/GenBank/DDBJ databases">
        <title>Genomic Encyclopedia of Type Strains, Phase IV (KMG-IV): sequencing the most valuable type-strain genomes for metagenomic binning, comparative biology and taxonomic classification.</title>
        <authorList>
            <person name="Goeker M."/>
        </authorList>
    </citation>
    <scope>NUCLEOTIDE SEQUENCE [LARGE SCALE GENOMIC DNA]</scope>
    <source>
        <strain evidence="15 16">DSM 25220</strain>
    </source>
</reference>
<protein>
    <recommendedName>
        <fullName evidence="3">histidine kinase</fullName>
        <ecNumber evidence="3">2.7.13.3</ecNumber>
    </recommendedName>
</protein>
<evidence type="ECO:0000256" key="10">
    <source>
        <dbReference type="ARBA" id="ARBA00023012"/>
    </source>
</evidence>
<dbReference type="SMART" id="SM00091">
    <property type="entry name" value="PAS"/>
    <property type="match status" value="1"/>
</dbReference>
<dbReference type="GO" id="GO:0005886">
    <property type="term" value="C:plasma membrane"/>
    <property type="evidence" value="ECO:0007669"/>
    <property type="project" value="UniProtKB-SubCell"/>
</dbReference>
<dbReference type="CDD" id="cd00082">
    <property type="entry name" value="HisKA"/>
    <property type="match status" value="1"/>
</dbReference>
<dbReference type="PRINTS" id="PR00344">
    <property type="entry name" value="BCTRLSENSOR"/>
</dbReference>
<dbReference type="Pfam" id="PF08448">
    <property type="entry name" value="PAS_4"/>
    <property type="match status" value="1"/>
</dbReference>
<evidence type="ECO:0000259" key="13">
    <source>
        <dbReference type="PROSITE" id="PS50109"/>
    </source>
</evidence>
<dbReference type="Gene3D" id="3.30.450.20">
    <property type="entry name" value="PAS domain"/>
    <property type="match status" value="2"/>
</dbReference>
<evidence type="ECO:0000256" key="4">
    <source>
        <dbReference type="ARBA" id="ARBA00022475"/>
    </source>
</evidence>
<dbReference type="EMBL" id="JACDUU010000001">
    <property type="protein sequence ID" value="MBA2870380.1"/>
    <property type="molecule type" value="Genomic_DNA"/>
</dbReference>
<evidence type="ECO:0000256" key="12">
    <source>
        <dbReference type="SAM" id="Phobius"/>
    </source>
</evidence>
<comment type="catalytic activity">
    <reaction evidence="1">
        <text>ATP + protein L-histidine = ADP + protein N-phospho-L-histidine.</text>
        <dbReference type="EC" id="2.7.13.3"/>
    </reaction>
</comment>
<dbReference type="GO" id="GO:0000155">
    <property type="term" value="F:phosphorelay sensor kinase activity"/>
    <property type="evidence" value="ECO:0007669"/>
    <property type="project" value="InterPro"/>
</dbReference>
<dbReference type="EC" id="2.7.13.3" evidence="3"/>
<dbReference type="PANTHER" id="PTHR43047">
    <property type="entry name" value="TWO-COMPONENT HISTIDINE PROTEIN KINASE"/>
    <property type="match status" value="1"/>
</dbReference>
<dbReference type="FunFam" id="3.30.565.10:FF:000023">
    <property type="entry name" value="PAS domain-containing sensor histidine kinase"/>
    <property type="match status" value="1"/>
</dbReference>
<evidence type="ECO:0000313" key="16">
    <source>
        <dbReference type="Proteomes" id="UP000580891"/>
    </source>
</evidence>
<dbReference type="CDD" id="cd00130">
    <property type="entry name" value="PAS"/>
    <property type="match status" value="1"/>
</dbReference>
<evidence type="ECO:0000256" key="5">
    <source>
        <dbReference type="ARBA" id="ARBA00022553"/>
    </source>
</evidence>
<evidence type="ECO:0000256" key="8">
    <source>
        <dbReference type="ARBA" id="ARBA00022777"/>
    </source>
</evidence>
<dbReference type="InterPro" id="IPR036097">
    <property type="entry name" value="HisK_dim/P_sf"/>
</dbReference>
<keyword evidence="4" id="KW-1003">Cell membrane</keyword>
<comment type="subcellular location">
    <subcellularLocation>
        <location evidence="2">Cell membrane</location>
    </subcellularLocation>
</comment>
<dbReference type="Proteomes" id="UP000580891">
    <property type="component" value="Unassembled WGS sequence"/>
</dbReference>
<dbReference type="CDD" id="cd16922">
    <property type="entry name" value="HATPase_EvgS-ArcB-TorS-like"/>
    <property type="match status" value="1"/>
</dbReference>
<feature type="transmembrane region" description="Helical" evidence="12">
    <location>
        <begin position="32"/>
        <end position="60"/>
    </location>
</feature>
<dbReference type="SUPFAM" id="SSF55874">
    <property type="entry name" value="ATPase domain of HSP90 chaperone/DNA topoisomerase II/histidine kinase"/>
    <property type="match status" value="1"/>
</dbReference>
<sequence length="566" mass="64740">MHDILMKGISFGYASQQVDSSVTGDAPFPPPIAVLGNVLDCSIVFFFLFILFMTVFIAYFEQYKRLKSKRVIEQHYRSLVDDNPFLVLTVNLDGIVTQVNPKGIELLDGDADDIIATSIFSYFRNEDHQIVTSKFEAAKKGKACSCECFLVNKREKKIPMHMTFIPVVSEQKVHSVFVVGQDITEIIQYKRRVKKTQQDLLNTIREQQGMIFKFVKKGDTFIHTLCDGKLLYKLGFASRDILGKSLYDFLPKEQAEQKIEYYQKAWNGETIYYEGQVDDIFYLASLCPVKRNGKVMEVIGLVMDITDRKKMERAILLAKEESERANIAKLELISKMSHELRTPLNGMLGFAQLLEIDESLTEQQKEFVEKILSGGRHLLKLVNEILDLSRIECGNLKISPDYVQLERVIDESIKLIQPLADEKNIRIINTLEQDENELVYVDPVRLKQIMLNLLSNAVKYNRQNGAVIISSRRERGHIYIHVQDSGIGIAKEEWKKIFEPFYRIKGTHADGTGIGLSLVKQLVHLMGGEVGMNSTLGEGSDFWFSIPVVKNVYYDEQCDREIGKHH</sequence>
<evidence type="ECO:0000256" key="2">
    <source>
        <dbReference type="ARBA" id="ARBA00004236"/>
    </source>
</evidence>
<dbReference type="Pfam" id="PF02518">
    <property type="entry name" value="HATPase_c"/>
    <property type="match status" value="1"/>
</dbReference>
<dbReference type="InterPro" id="IPR036890">
    <property type="entry name" value="HATPase_C_sf"/>
</dbReference>
<evidence type="ECO:0000256" key="3">
    <source>
        <dbReference type="ARBA" id="ARBA00012438"/>
    </source>
</evidence>
<gene>
    <name evidence="15" type="ORF">HNQ85_000638</name>
</gene>
<proteinExistence type="predicted"/>
<keyword evidence="5" id="KW-0597">Phosphoprotein</keyword>